<dbReference type="Pfam" id="PF07411">
    <property type="entry name" value="DUF1508"/>
    <property type="match status" value="1"/>
</dbReference>
<dbReference type="EMBL" id="RCZI01000001">
    <property type="protein sequence ID" value="TPG30108.1"/>
    <property type="molecule type" value="Genomic_DNA"/>
</dbReference>
<dbReference type="InterPro" id="IPR010879">
    <property type="entry name" value="DUF1508"/>
</dbReference>
<proteinExistence type="predicted"/>
<evidence type="ECO:0000313" key="2">
    <source>
        <dbReference type="EMBL" id="TPG30108.1"/>
    </source>
</evidence>
<sequence>MRVERRGDVGRRDASMAHLSDGLAFFAERAFRQGMGIRPGKIMKFVVIQELGDRWVWELRSADGQPVCRSATAFTDREQVFRAIHAVRGKAPGALVFDPLGTLYQGV</sequence>
<protein>
    <submittedName>
        <fullName evidence="2">DUF1508 domain-containing protein</fullName>
    </submittedName>
</protein>
<evidence type="ECO:0000313" key="3">
    <source>
        <dbReference type="Proteomes" id="UP000319212"/>
    </source>
</evidence>
<evidence type="ECO:0000259" key="1">
    <source>
        <dbReference type="Pfam" id="PF07411"/>
    </source>
</evidence>
<dbReference type="Proteomes" id="UP000319212">
    <property type="component" value="Unassembled WGS sequence"/>
</dbReference>
<comment type="caution">
    <text evidence="2">The sequence shown here is derived from an EMBL/GenBank/DDBJ whole genome shotgun (WGS) entry which is preliminary data.</text>
</comment>
<dbReference type="AlphaFoldDB" id="A0A502DX37"/>
<dbReference type="Gene3D" id="2.30.29.80">
    <property type="match status" value="1"/>
</dbReference>
<dbReference type="SUPFAM" id="SSF160113">
    <property type="entry name" value="YegP-like"/>
    <property type="match status" value="1"/>
</dbReference>
<organism evidence="2 3">
    <name type="scientific">Variovorax guangxiensis</name>
    <dbReference type="NCBI Taxonomy" id="1775474"/>
    <lineage>
        <taxon>Bacteria</taxon>
        <taxon>Pseudomonadati</taxon>
        <taxon>Pseudomonadota</taxon>
        <taxon>Betaproteobacteria</taxon>
        <taxon>Burkholderiales</taxon>
        <taxon>Comamonadaceae</taxon>
        <taxon>Variovorax</taxon>
    </lineage>
</organism>
<accession>A0A502DX37</accession>
<dbReference type="InterPro" id="IPR036913">
    <property type="entry name" value="YegP-like_sf"/>
</dbReference>
<gene>
    <name evidence="2" type="ORF">EAH82_00970</name>
</gene>
<reference evidence="2 3" key="1">
    <citation type="journal article" date="2019" name="Environ. Microbiol.">
        <title>Species interactions and distinct microbial communities in high Arctic permafrost affected cryosols are associated with the CH4 and CO2 gas fluxes.</title>
        <authorList>
            <person name="Altshuler I."/>
            <person name="Hamel J."/>
            <person name="Turney S."/>
            <person name="Magnuson E."/>
            <person name="Levesque R."/>
            <person name="Greer C."/>
            <person name="Whyte L.G."/>
        </authorList>
    </citation>
    <scope>NUCLEOTIDE SEQUENCE [LARGE SCALE GENOMIC DNA]</scope>
    <source>
        <strain evidence="2 3">S06.C</strain>
    </source>
</reference>
<name>A0A502DX37_9BURK</name>
<feature type="domain" description="DUF1508" evidence="1">
    <location>
        <begin position="53"/>
        <end position="98"/>
    </location>
</feature>